<proteinExistence type="predicted"/>
<gene>
    <name evidence="1" type="ORF">CSKR_109894</name>
</gene>
<dbReference type="EMBL" id="NIRI02000042">
    <property type="protein sequence ID" value="KAG5449972.1"/>
    <property type="molecule type" value="Genomic_DNA"/>
</dbReference>
<dbReference type="AlphaFoldDB" id="A0A3R7D4X9"/>
<feature type="non-terminal residue" evidence="1">
    <location>
        <position position="1"/>
    </location>
</feature>
<reference evidence="1 2" key="2">
    <citation type="journal article" date="2021" name="Genomics">
        <title>High-quality reference genome for Clonorchis sinensis.</title>
        <authorList>
            <person name="Young N.D."/>
            <person name="Stroehlein A.J."/>
            <person name="Kinkar L."/>
            <person name="Wang T."/>
            <person name="Sohn W.M."/>
            <person name="Chang B.C.H."/>
            <person name="Kaur P."/>
            <person name="Weisz D."/>
            <person name="Dudchenko O."/>
            <person name="Aiden E.L."/>
            <person name="Korhonen P.K."/>
            <person name="Gasser R.B."/>
        </authorList>
    </citation>
    <scope>NUCLEOTIDE SEQUENCE [LARGE SCALE GENOMIC DNA]</scope>
    <source>
        <strain evidence="1">Cs-k2</strain>
    </source>
</reference>
<name>A0A3R7D4X9_CLOSI</name>
<comment type="caution">
    <text evidence="1">The sequence shown here is derived from an EMBL/GenBank/DDBJ whole genome shotgun (WGS) entry which is preliminary data.</text>
</comment>
<accession>A0A3R7D4X9</accession>
<evidence type="ECO:0000313" key="1">
    <source>
        <dbReference type="EMBL" id="KAG5449972.1"/>
    </source>
</evidence>
<dbReference type="InParanoid" id="A0A3R7D4X9"/>
<reference evidence="1 2" key="1">
    <citation type="journal article" date="2018" name="Biotechnol. Adv.">
        <title>Improved genomic resources and new bioinformatic workflow for the carcinogenic parasite Clonorchis sinensis: Biotechnological implications.</title>
        <authorList>
            <person name="Wang D."/>
            <person name="Korhonen P.K."/>
            <person name="Gasser R.B."/>
            <person name="Young N.D."/>
        </authorList>
    </citation>
    <scope>NUCLEOTIDE SEQUENCE [LARGE SCALE GENOMIC DNA]</scope>
    <source>
        <strain evidence="1">Cs-k2</strain>
    </source>
</reference>
<evidence type="ECO:0000313" key="2">
    <source>
        <dbReference type="Proteomes" id="UP000286415"/>
    </source>
</evidence>
<sequence length="200" mass="22003">PPTGFALPFPANQAASVPELPSTSCSTWTQIGQNSPYILTCTLIITEYLNKYIRLQINWVFATGSNESLICDILQLNVLHTDTILETSQYISIKENTHKLAENCSNSFQQPCETVILRLSNSTPSVMLTLGYLAISIASSISLCGLDHSPRPETSTFSKSILCPFPVNFFAIAESFSNTQCSFTFLGGLFIFLLYSPILL</sequence>
<organism evidence="1 2">
    <name type="scientific">Clonorchis sinensis</name>
    <name type="common">Chinese liver fluke</name>
    <dbReference type="NCBI Taxonomy" id="79923"/>
    <lineage>
        <taxon>Eukaryota</taxon>
        <taxon>Metazoa</taxon>
        <taxon>Spiralia</taxon>
        <taxon>Lophotrochozoa</taxon>
        <taxon>Platyhelminthes</taxon>
        <taxon>Trematoda</taxon>
        <taxon>Digenea</taxon>
        <taxon>Opisthorchiida</taxon>
        <taxon>Opisthorchiata</taxon>
        <taxon>Opisthorchiidae</taxon>
        <taxon>Clonorchis</taxon>
    </lineage>
</organism>
<keyword evidence="2" id="KW-1185">Reference proteome</keyword>
<dbReference type="Proteomes" id="UP000286415">
    <property type="component" value="Unassembled WGS sequence"/>
</dbReference>
<protein>
    <submittedName>
        <fullName evidence="1">Uncharacterized protein</fullName>
    </submittedName>
</protein>